<feature type="compositionally biased region" description="Polar residues" evidence="17">
    <location>
        <begin position="1355"/>
        <end position="1368"/>
    </location>
</feature>
<dbReference type="InterPro" id="IPR000832">
    <property type="entry name" value="GPCR_2_secretin-like"/>
</dbReference>
<gene>
    <name evidence="21" type="ORF">COCON_G00063800</name>
</gene>
<comment type="caution">
    <text evidence="21">The sequence shown here is derived from an EMBL/GenBank/DDBJ whole genome shotgun (WGS) entry which is preliminary data.</text>
</comment>
<protein>
    <recommendedName>
        <fullName evidence="14">Adhesion G-protein coupled receptor G2</fullName>
    </recommendedName>
    <alternativeName>
        <fullName evidence="15">G-protein coupled receptor 64</fullName>
    </alternativeName>
</protein>
<feature type="region of interest" description="Disordered" evidence="17">
    <location>
        <begin position="379"/>
        <end position="398"/>
    </location>
</feature>
<dbReference type="GO" id="GO:0004930">
    <property type="term" value="F:G protein-coupled receptor activity"/>
    <property type="evidence" value="ECO:0007669"/>
    <property type="project" value="UniProtKB-KW"/>
</dbReference>
<keyword evidence="12" id="KW-0325">Glycoprotein</keyword>
<evidence type="ECO:0000259" key="20">
    <source>
        <dbReference type="PROSITE" id="PS50261"/>
    </source>
</evidence>
<feature type="domain" description="G-protein coupled receptors family 2 profile 2" evidence="20">
    <location>
        <begin position="1038"/>
        <end position="1294"/>
    </location>
</feature>
<feature type="transmembrane region" description="Helical" evidence="18">
    <location>
        <begin position="1243"/>
        <end position="1264"/>
    </location>
</feature>
<evidence type="ECO:0000256" key="17">
    <source>
        <dbReference type="SAM" id="MobiDB-lite"/>
    </source>
</evidence>
<evidence type="ECO:0000256" key="1">
    <source>
        <dbReference type="ARBA" id="ARBA00004424"/>
    </source>
</evidence>
<proteinExistence type="inferred from homology"/>
<dbReference type="Pfam" id="PF00002">
    <property type="entry name" value="7tm_2"/>
    <property type="match status" value="1"/>
</dbReference>
<sequence>MRAAVDWVEKDIAQTDVRLKRLDSSNGLSRRLFLNRAPDDCDAGWVWRGSRKQTSIGCTHARLLPRRGVTRRMPCGALQNARNRKLDSHFLFAFLVAVLYQVHPGEGSFLGSSKAVFAHGCDDHWTLADPQRMPQLTQMTLCVDVRPLDTEGEWTAFTYSKPPVPHYSLALQGDPDGLYVWLLGVQHHFPTRLAPLRWHHMCLQHDAGRRTMTLEVDGEVFKRTVITQAIPPAGELVLGCHSWDTASPKWGAGGAELYLFRIWDDVRKPLACEDGTVVGWNSRDWHMTGISRFTDDTLLCGHKRARRAGLAPIAGRVLPSLIPEPHVVQCSFSEFCAIGTAYYWMSVNLETTGKKTEAELSTWLSQVFNISTCVPSSHTTDSPVHKTANNSTDRDQHSCKNEAETAVSLLQGIEVICNTKEDIRVTNCTVVLQLYQPTDTCLLRQVLQESSLDTSIQAHVLGDVERVGQGLCQNGDTLSPDDGFVRCTSSTSLSDVCSSGGPVNVTCTYKEPAYIPMEMHLSVSQLCNRKEQQYCDCSNFCRDTAAYYVLEVDILSASVSIADVRKMVSQLSSGQTCISPVTICPFFRLISEFYQGAHLQCHGTESRLYSCMVVLKLSQPVDMCAASTVMLYLLEDSDDINFNGAVTRAAICGWPSGPVADLLNSTFTWVSVDLHASEICDSLNPVIFSCKEDEILGVLLKESCRIPTSPPSTSTSSPVTMPLFPPTVTPSSSHNNSTTDGATMEFTTGIPAQSEEAQADQLLEQTRDIAGLNSSQVQQVVSRLEDLLSGPNITLALAHRLLNIVSNLLNVSAITLAASSSRIITAVETLGLKLVVEGRTEKISSDSLALAVRKVDGASFEETSFSIADPNNLQITVRGEQKVRRRTGSLRAPTLGTIILPASLTDDLMTQEQLLASRVQFIFYQRTTVFQDMALRNRSINSGVLATSVANLSISGLRDNVVFTMQNNQPITGNFVASCVFWDHNLNEGSGGWSSDGCTVQNTTEEETTCSCNHLTSFAVLLDISREGITDRLQATIQTFITFIGCGISAIFLSITLLTYLGFEKLRRDIPSKILIQLCTALLFLNLTFLLDSWLALYPDAVGLCISTAFFLHYFLLVSFTWMGLEAFHMYLAIVKVFNSYMSRYMLKFSLFGWGVPLMVVIIVIAISKDNYGLISYGKYTDGSTDEFCWIRNDVAFYVALVAYFCLVFVINLAMFVVVMVQLRRIKRQNPNNSQHRNGLQELRSVAGLTFLLGLTWGFAFFAWGPVNLAFMYLFAILNSLQGFFIFIFHCALKENVRRKWRAYLCCGRLQLPETAASTEWSRTTIQANYKKDLLGTSIQTSDSYLSSSTSFRTNDSTELPTPTSDVSEDSIFTSLQESNVEVVVNSRHRAQRPQ</sequence>
<evidence type="ECO:0000256" key="11">
    <source>
        <dbReference type="ARBA" id="ARBA00023170"/>
    </source>
</evidence>
<dbReference type="GO" id="GO:0016324">
    <property type="term" value="C:apical plasma membrane"/>
    <property type="evidence" value="ECO:0007669"/>
    <property type="project" value="UniProtKB-SubCell"/>
</dbReference>
<feature type="transmembrane region" description="Helical" evidence="18">
    <location>
        <begin position="1195"/>
        <end position="1223"/>
    </location>
</feature>
<dbReference type="GO" id="GO:0007166">
    <property type="term" value="P:cell surface receptor signaling pathway"/>
    <property type="evidence" value="ECO:0007669"/>
    <property type="project" value="InterPro"/>
</dbReference>
<keyword evidence="11" id="KW-0675">Receptor</keyword>
<evidence type="ECO:0000256" key="8">
    <source>
        <dbReference type="ARBA" id="ARBA00023040"/>
    </source>
</evidence>
<dbReference type="Pfam" id="PF01825">
    <property type="entry name" value="GPS"/>
    <property type="match status" value="1"/>
</dbReference>
<evidence type="ECO:0000256" key="18">
    <source>
        <dbReference type="SAM" id="Phobius"/>
    </source>
</evidence>
<evidence type="ECO:0000256" key="14">
    <source>
        <dbReference type="ARBA" id="ARBA00069918"/>
    </source>
</evidence>
<dbReference type="EMBL" id="JAFJMO010000004">
    <property type="protein sequence ID" value="KAJ8279314.1"/>
    <property type="molecule type" value="Genomic_DNA"/>
</dbReference>
<dbReference type="PROSITE" id="PS00650">
    <property type="entry name" value="G_PROTEIN_RECEP_F2_2"/>
    <property type="match status" value="1"/>
</dbReference>
<dbReference type="PROSITE" id="PS50261">
    <property type="entry name" value="G_PROTEIN_RECEP_F2_4"/>
    <property type="match status" value="1"/>
</dbReference>
<dbReference type="Proteomes" id="UP001152803">
    <property type="component" value="Unassembled WGS sequence"/>
</dbReference>
<evidence type="ECO:0000256" key="10">
    <source>
        <dbReference type="ARBA" id="ARBA00023157"/>
    </source>
</evidence>
<dbReference type="FunFam" id="1.20.1070.10:FF:000043">
    <property type="entry name" value="adhesion G-protein coupled receptor G2 isoform X1"/>
    <property type="match status" value="1"/>
</dbReference>
<dbReference type="Gene3D" id="2.60.220.50">
    <property type="match status" value="1"/>
</dbReference>
<dbReference type="InterPro" id="IPR058857">
    <property type="entry name" value="GAIN_ADGRG2/6"/>
</dbReference>
<evidence type="ECO:0000256" key="2">
    <source>
        <dbReference type="ARBA" id="ARBA00007343"/>
    </source>
</evidence>
<dbReference type="InterPro" id="IPR000203">
    <property type="entry name" value="GPS"/>
</dbReference>
<comment type="subunit">
    <text evidence="16">Heterodimer of 2 chains generated by proteolytic processing; the large extracellular N-terminal fragment and the membrane-bound C-terminal fragment predominantly remain associated and non-covalently linked. Interacts with CFTR.</text>
</comment>
<keyword evidence="5 18" id="KW-0812">Transmembrane</keyword>
<feature type="transmembrane region" description="Helical" evidence="18">
    <location>
        <begin position="1270"/>
        <end position="1293"/>
    </location>
</feature>
<dbReference type="PROSITE" id="PS50221">
    <property type="entry name" value="GAIN_B"/>
    <property type="match status" value="1"/>
</dbReference>
<feature type="compositionally biased region" description="Polar residues" evidence="17">
    <location>
        <begin position="379"/>
        <end position="391"/>
    </location>
</feature>
<evidence type="ECO:0000256" key="7">
    <source>
        <dbReference type="ARBA" id="ARBA00022989"/>
    </source>
</evidence>
<dbReference type="SMART" id="SM00303">
    <property type="entry name" value="GPS"/>
    <property type="match status" value="1"/>
</dbReference>
<dbReference type="InterPro" id="IPR046338">
    <property type="entry name" value="GAIN_dom_sf"/>
</dbReference>
<feature type="region of interest" description="Disordered" evidence="17">
    <location>
        <begin position="1348"/>
        <end position="1368"/>
    </location>
</feature>
<feature type="transmembrane region" description="Helical" evidence="18">
    <location>
        <begin position="1040"/>
        <end position="1063"/>
    </location>
</feature>
<evidence type="ECO:0000256" key="5">
    <source>
        <dbReference type="ARBA" id="ARBA00022692"/>
    </source>
</evidence>
<dbReference type="OrthoDB" id="10037534at2759"/>
<feature type="transmembrane region" description="Helical" evidence="18">
    <location>
        <begin position="1075"/>
        <end position="1095"/>
    </location>
</feature>
<keyword evidence="8" id="KW-0297">G-protein coupled receptor</keyword>
<feature type="domain" description="GAIN-B" evidence="19">
    <location>
        <begin position="863"/>
        <end position="1028"/>
    </location>
</feature>
<keyword evidence="3" id="KW-1003">Cell membrane</keyword>
<dbReference type="GO" id="GO:0007189">
    <property type="term" value="P:adenylate cyclase-activating G protein-coupled receptor signaling pathway"/>
    <property type="evidence" value="ECO:0007669"/>
    <property type="project" value="TreeGrafter"/>
</dbReference>
<dbReference type="SUPFAM" id="SSF81321">
    <property type="entry name" value="Family A G protein-coupled receptor-like"/>
    <property type="match status" value="1"/>
</dbReference>
<evidence type="ECO:0000256" key="15">
    <source>
        <dbReference type="ARBA" id="ARBA00083924"/>
    </source>
</evidence>
<accession>A0A9Q1DSG2</accession>
<evidence type="ECO:0000256" key="6">
    <source>
        <dbReference type="ARBA" id="ARBA00022729"/>
    </source>
</evidence>
<comment type="similarity">
    <text evidence="2">Belongs to the G-protein coupled receptor 2 family. Adhesion G-protein coupled receptor (ADGR) subfamily.</text>
</comment>
<dbReference type="SUPFAM" id="SSF49899">
    <property type="entry name" value="Concanavalin A-like lectins/glucanases"/>
    <property type="match status" value="1"/>
</dbReference>
<dbReference type="Gene3D" id="2.60.120.200">
    <property type="match status" value="1"/>
</dbReference>
<keyword evidence="4" id="KW-0597">Phosphoprotein</keyword>
<keyword evidence="10" id="KW-1015">Disulfide bond</keyword>
<name>A0A9Q1DSG2_CONCO</name>
<evidence type="ECO:0000256" key="13">
    <source>
        <dbReference type="ARBA" id="ARBA00023224"/>
    </source>
</evidence>
<dbReference type="Pfam" id="PF26574">
    <property type="entry name" value="GAIN_ADGRG2"/>
    <property type="match status" value="1"/>
</dbReference>
<organism evidence="21 22">
    <name type="scientific">Conger conger</name>
    <name type="common">Conger eel</name>
    <name type="synonym">Muraena conger</name>
    <dbReference type="NCBI Taxonomy" id="82655"/>
    <lineage>
        <taxon>Eukaryota</taxon>
        <taxon>Metazoa</taxon>
        <taxon>Chordata</taxon>
        <taxon>Craniata</taxon>
        <taxon>Vertebrata</taxon>
        <taxon>Euteleostomi</taxon>
        <taxon>Actinopterygii</taxon>
        <taxon>Neopterygii</taxon>
        <taxon>Teleostei</taxon>
        <taxon>Anguilliformes</taxon>
        <taxon>Congridae</taxon>
        <taxon>Conger</taxon>
    </lineage>
</organism>
<dbReference type="Gene3D" id="1.20.1070.10">
    <property type="entry name" value="Rhodopsin 7-helix transmembrane proteins"/>
    <property type="match status" value="1"/>
</dbReference>
<dbReference type="InterPro" id="IPR017983">
    <property type="entry name" value="GPCR_2_secretin-like_CS"/>
</dbReference>
<dbReference type="FunFam" id="2.60.220.50:FF:000003">
    <property type="entry name" value="adhesion G-protein coupled receptor G2 isoform X2"/>
    <property type="match status" value="1"/>
</dbReference>
<evidence type="ECO:0000313" key="22">
    <source>
        <dbReference type="Proteomes" id="UP001152803"/>
    </source>
</evidence>
<evidence type="ECO:0000256" key="12">
    <source>
        <dbReference type="ARBA" id="ARBA00023180"/>
    </source>
</evidence>
<dbReference type="PANTHER" id="PTHR12011:SF264">
    <property type="entry name" value="ADHESION G-PROTEIN COUPLED RECEPTOR G2"/>
    <property type="match status" value="1"/>
</dbReference>
<keyword evidence="9 18" id="KW-0472">Membrane</keyword>
<evidence type="ECO:0000256" key="4">
    <source>
        <dbReference type="ARBA" id="ARBA00022553"/>
    </source>
</evidence>
<evidence type="ECO:0000256" key="9">
    <source>
        <dbReference type="ARBA" id="ARBA00023136"/>
    </source>
</evidence>
<feature type="transmembrane region" description="Helical" evidence="18">
    <location>
        <begin position="1101"/>
        <end position="1125"/>
    </location>
</feature>
<dbReference type="InterPro" id="IPR057244">
    <property type="entry name" value="GAIN_B"/>
</dbReference>
<dbReference type="InterPro" id="IPR017981">
    <property type="entry name" value="GPCR_2-like_7TM"/>
</dbReference>
<evidence type="ECO:0000256" key="3">
    <source>
        <dbReference type="ARBA" id="ARBA00022475"/>
    </source>
</evidence>
<reference evidence="21" key="1">
    <citation type="journal article" date="2023" name="Science">
        <title>Genome structures resolve the early diversification of teleost fishes.</title>
        <authorList>
            <person name="Parey E."/>
            <person name="Louis A."/>
            <person name="Montfort J."/>
            <person name="Bouchez O."/>
            <person name="Roques C."/>
            <person name="Iampietro C."/>
            <person name="Lluch J."/>
            <person name="Castinel A."/>
            <person name="Donnadieu C."/>
            <person name="Desvignes T."/>
            <person name="Floi Bucao C."/>
            <person name="Jouanno E."/>
            <person name="Wen M."/>
            <person name="Mejri S."/>
            <person name="Dirks R."/>
            <person name="Jansen H."/>
            <person name="Henkel C."/>
            <person name="Chen W.J."/>
            <person name="Zahm M."/>
            <person name="Cabau C."/>
            <person name="Klopp C."/>
            <person name="Thompson A.W."/>
            <person name="Robinson-Rechavi M."/>
            <person name="Braasch I."/>
            <person name="Lecointre G."/>
            <person name="Bobe J."/>
            <person name="Postlethwait J.H."/>
            <person name="Berthelot C."/>
            <person name="Roest Crollius H."/>
            <person name="Guiguen Y."/>
        </authorList>
    </citation>
    <scope>NUCLEOTIDE SEQUENCE</scope>
    <source>
        <strain evidence="21">Concon-B</strain>
    </source>
</reference>
<evidence type="ECO:0000256" key="16">
    <source>
        <dbReference type="ARBA" id="ARBA00093560"/>
    </source>
</evidence>
<feature type="transmembrane region" description="Helical" evidence="18">
    <location>
        <begin position="1145"/>
        <end position="1167"/>
    </location>
</feature>
<evidence type="ECO:0000313" key="21">
    <source>
        <dbReference type="EMBL" id="KAJ8279314.1"/>
    </source>
</evidence>
<keyword evidence="22" id="KW-1185">Reference proteome</keyword>
<keyword evidence="6" id="KW-0732">Signal</keyword>
<dbReference type="PRINTS" id="PR00249">
    <property type="entry name" value="GPCRSECRETIN"/>
</dbReference>
<evidence type="ECO:0000259" key="19">
    <source>
        <dbReference type="PROSITE" id="PS50221"/>
    </source>
</evidence>
<comment type="subcellular location">
    <subcellularLocation>
        <location evidence="1">Apical cell membrane</location>
        <topology evidence="1">Multi-pass membrane protein</topology>
    </subcellularLocation>
</comment>
<keyword evidence="13" id="KW-0807">Transducer</keyword>
<dbReference type="PANTHER" id="PTHR12011">
    <property type="entry name" value="ADHESION G-PROTEIN COUPLED RECEPTOR"/>
    <property type="match status" value="1"/>
</dbReference>
<keyword evidence="7 18" id="KW-1133">Transmembrane helix</keyword>
<dbReference type="InterPro" id="IPR013320">
    <property type="entry name" value="ConA-like_dom_sf"/>
</dbReference>